<feature type="transmembrane region" description="Helical" evidence="1">
    <location>
        <begin position="236"/>
        <end position="254"/>
    </location>
</feature>
<feature type="transmembrane region" description="Helical" evidence="1">
    <location>
        <begin position="21"/>
        <end position="44"/>
    </location>
</feature>
<dbReference type="RefSeq" id="WP_204204230.1">
    <property type="nucleotide sequence ID" value="NZ_JAFELM010000036.1"/>
</dbReference>
<protein>
    <recommendedName>
        <fullName evidence="2">DUF6449 domain-containing protein</fullName>
    </recommendedName>
</protein>
<evidence type="ECO:0000259" key="2">
    <source>
        <dbReference type="Pfam" id="PF20047"/>
    </source>
</evidence>
<evidence type="ECO:0000256" key="1">
    <source>
        <dbReference type="SAM" id="Phobius"/>
    </source>
</evidence>
<evidence type="ECO:0000313" key="3">
    <source>
        <dbReference type="EMBL" id="MBM6618887.1"/>
    </source>
</evidence>
<dbReference type="Proteomes" id="UP001518925">
    <property type="component" value="Unassembled WGS sequence"/>
</dbReference>
<gene>
    <name evidence="3" type="ORF">JR050_14555</name>
</gene>
<organism evidence="3 4">
    <name type="scientific">Bacillus suaedaesalsae</name>
    <dbReference type="NCBI Taxonomy" id="2810349"/>
    <lineage>
        <taxon>Bacteria</taxon>
        <taxon>Bacillati</taxon>
        <taxon>Bacillota</taxon>
        <taxon>Bacilli</taxon>
        <taxon>Bacillales</taxon>
        <taxon>Bacillaceae</taxon>
        <taxon>Bacillus</taxon>
    </lineage>
</organism>
<feature type="transmembrane region" description="Helical" evidence="1">
    <location>
        <begin position="274"/>
        <end position="292"/>
    </location>
</feature>
<comment type="caution">
    <text evidence="3">The sequence shown here is derived from an EMBL/GenBank/DDBJ whole genome shotgun (WGS) entry which is preliminary data.</text>
</comment>
<sequence>MQSKTSWFNKQILLQGFRVAGWIGIIYTVALFFVLPINLIMISTNEFKNELYLENHSFYQFTELPAALTIIIPVLVSIFILRFLQVKSSSDLYHSLPIKRKTLYVNFMTVGILLVSLPVIINGLIVAILYPLMDMQLLFDLQSVFVWLGIMMLMNLFIYFSTIFIGMLTGNSMVQGVLSYIFLLFLIGITVLVSMNLDLLLYGYKADYMINHQLERLSPLTRVFFLYQIPFKMMEGIIYTVMTIALAVMSLFIYKARKLEVVSNPIAFQFLKPIFKYGVTFFSMLLGGFYFTVMDGSIGWSIFGYIVGSVIGYVVAEMVLQKTWRILGNIRLKGMMIYAIFAVGLFVFVITDVVGFEKRIPATSEIERVFYSDTDQFYYYSEEGPTQFFYEENNIDNIKKLHERLLQDEHKQSKNKWYTSSFFAYELKNGKKVIREYSIPLTEEYEAYLRPIYESDEYKNVYYRALQLEGKDVEKITFSHRGPGDESVTISDESEIEEILSLLKQDILKESFEETRYGQGHVSEMMIKLTKKETNGQYAVEYESHHSIRSSYTTIINWLKENGKYEDAILSEDEIDYILLTRSDLLEGDKMYTLSQEQIEELIKKDPDTKKVTNREKIKLSLQYMTDGDLFGNNEENYTALVKYKKDDISEIRGLKPKYYNTLIEN</sequence>
<dbReference type="InterPro" id="IPR045611">
    <property type="entry name" value="DUF6449"/>
</dbReference>
<feature type="transmembrane region" description="Helical" evidence="1">
    <location>
        <begin position="144"/>
        <end position="168"/>
    </location>
</feature>
<feature type="transmembrane region" description="Helical" evidence="1">
    <location>
        <begin position="180"/>
        <end position="204"/>
    </location>
</feature>
<reference evidence="3 4" key="1">
    <citation type="submission" date="2021-02" db="EMBL/GenBank/DDBJ databases">
        <title>Bacillus sp. RD4P76, an endophyte from a halophyte.</title>
        <authorList>
            <person name="Sun J.-Q."/>
        </authorList>
    </citation>
    <scope>NUCLEOTIDE SEQUENCE [LARGE SCALE GENOMIC DNA]</scope>
    <source>
        <strain evidence="3 4">RD4P76</strain>
    </source>
</reference>
<keyword evidence="4" id="KW-1185">Reference proteome</keyword>
<keyword evidence="1" id="KW-0812">Transmembrane</keyword>
<name>A0ABS2DK61_9BACI</name>
<feature type="transmembrane region" description="Helical" evidence="1">
    <location>
        <begin position="298"/>
        <end position="316"/>
    </location>
</feature>
<feature type="transmembrane region" description="Helical" evidence="1">
    <location>
        <begin position="64"/>
        <end position="84"/>
    </location>
</feature>
<feature type="domain" description="DUF6449" evidence="2">
    <location>
        <begin position="425"/>
        <end position="523"/>
    </location>
</feature>
<feature type="transmembrane region" description="Helical" evidence="1">
    <location>
        <begin position="105"/>
        <end position="132"/>
    </location>
</feature>
<dbReference type="EMBL" id="JAFELM010000036">
    <property type="protein sequence ID" value="MBM6618887.1"/>
    <property type="molecule type" value="Genomic_DNA"/>
</dbReference>
<evidence type="ECO:0000313" key="4">
    <source>
        <dbReference type="Proteomes" id="UP001518925"/>
    </source>
</evidence>
<dbReference type="Pfam" id="PF20047">
    <property type="entry name" value="DUF6449"/>
    <property type="match status" value="1"/>
</dbReference>
<accession>A0ABS2DK61</accession>
<proteinExistence type="predicted"/>
<keyword evidence="1" id="KW-1133">Transmembrane helix</keyword>
<feature type="transmembrane region" description="Helical" evidence="1">
    <location>
        <begin position="337"/>
        <end position="356"/>
    </location>
</feature>
<keyword evidence="1" id="KW-0472">Membrane</keyword>